<feature type="transmembrane region" description="Helical" evidence="1">
    <location>
        <begin position="153"/>
        <end position="172"/>
    </location>
</feature>
<dbReference type="PANTHER" id="PTHR14969:SF13">
    <property type="entry name" value="AT30094P"/>
    <property type="match status" value="1"/>
</dbReference>
<dbReference type="CDD" id="cd03392">
    <property type="entry name" value="PAP2_like_2"/>
    <property type="match status" value="1"/>
</dbReference>
<feature type="transmembrane region" description="Helical" evidence="1">
    <location>
        <begin position="206"/>
        <end position="225"/>
    </location>
</feature>
<gene>
    <name evidence="3" type="ORF">L336_0401</name>
</gene>
<organism evidence="3 4">
    <name type="scientific">Candidatus Saccharimonas aalborgensis</name>
    <dbReference type="NCBI Taxonomy" id="1332188"/>
    <lineage>
        <taxon>Bacteria</taxon>
        <taxon>Candidatus Saccharimonadota</taxon>
        <taxon>Candidatus Saccharimonadia</taxon>
        <taxon>Candidatus Saccharimonadales</taxon>
        <taxon>Candidatus Saccharimonadaceae</taxon>
        <taxon>Candidatus Saccharimonas</taxon>
    </lineage>
</organism>
<dbReference type="KEGG" id="saal:L336_0401"/>
<keyword evidence="1" id="KW-0472">Membrane</keyword>
<name>R4PMI1_9BACT</name>
<dbReference type="Gene3D" id="1.20.144.10">
    <property type="entry name" value="Phosphatidic acid phosphatase type 2/haloperoxidase"/>
    <property type="match status" value="1"/>
</dbReference>
<feature type="transmembrane region" description="Helical" evidence="1">
    <location>
        <begin position="179"/>
        <end position="200"/>
    </location>
</feature>
<reference evidence="3 4" key="1">
    <citation type="journal article" date="2013" name="Nat. Biotechnol.">
        <title>Genome sequences of rare, uncultured bacteria obtained by differential coverage binning of multiple metagenomes.</title>
        <authorList>
            <person name="Albertsen M."/>
            <person name="Hugenholtz P."/>
            <person name="Skarshewski A."/>
            <person name="Nielsen K.L."/>
            <person name="Tyson G.W."/>
            <person name="Nielsen P.H."/>
        </authorList>
    </citation>
    <scope>NUCLEOTIDE SEQUENCE [LARGE SCALE GENOMIC DNA]</scope>
    <source>
        <strain evidence="3">TM71</strain>
    </source>
</reference>
<dbReference type="PANTHER" id="PTHR14969">
    <property type="entry name" value="SPHINGOSINE-1-PHOSPHATE PHOSPHOHYDROLASE"/>
    <property type="match status" value="1"/>
</dbReference>
<feature type="transmembrane region" description="Helical" evidence="1">
    <location>
        <begin position="86"/>
        <end position="105"/>
    </location>
</feature>
<evidence type="ECO:0000313" key="3">
    <source>
        <dbReference type="EMBL" id="AGL62109.1"/>
    </source>
</evidence>
<dbReference type="SMART" id="SM00014">
    <property type="entry name" value="acidPPc"/>
    <property type="match status" value="1"/>
</dbReference>
<dbReference type="AlphaFoldDB" id="R4PMI1"/>
<keyword evidence="1" id="KW-0812">Transmembrane</keyword>
<dbReference type="STRING" id="1332188.L336_0401"/>
<dbReference type="GO" id="GO:0050380">
    <property type="term" value="F:undecaprenyl-diphosphatase activity"/>
    <property type="evidence" value="ECO:0007669"/>
    <property type="project" value="UniProtKB-EC"/>
</dbReference>
<keyword evidence="3" id="KW-0378">Hydrolase</keyword>
<dbReference type="RefSeq" id="WP_015641559.1">
    <property type="nucleotide sequence ID" value="NC_021219.1"/>
</dbReference>
<dbReference type="InterPro" id="IPR000326">
    <property type="entry name" value="PAP2/HPO"/>
</dbReference>
<dbReference type="SUPFAM" id="SSF48317">
    <property type="entry name" value="Acid phosphatase/Vanadium-dependent haloperoxidase"/>
    <property type="match status" value="1"/>
</dbReference>
<proteinExistence type="predicted"/>
<evidence type="ECO:0000313" key="4">
    <source>
        <dbReference type="Proteomes" id="UP000013893"/>
    </source>
</evidence>
<keyword evidence="4" id="KW-1185">Reference proteome</keyword>
<feature type="transmembrane region" description="Helical" evidence="1">
    <location>
        <begin position="27"/>
        <end position="46"/>
    </location>
</feature>
<evidence type="ECO:0000259" key="2">
    <source>
        <dbReference type="SMART" id="SM00014"/>
    </source>
</evidence>
<feature type="transmembrane region" description="Helical" evidence="1">
    <location>
        <begin position="112"/>
        <end position="133"/>
    </location>
</feature>
<dbReference type="EC" id="3.6.1.27" evidence="3"/>
<feature type="domain" description="Phosphatidic acid phosphatase type 2/haloperoxidase" evidence="2">
    <location>
        <begin position="112"/>
        <end position="221"/>
    </location>
</feature>
<evidence type="ECO:0000256" key="1">
    <source>
        <dbReference type="SAM" id="Phobius"/>
    </source>
</evidence>
<dbReference type="HOGENOM" id="CLU_072573_3_0_0"/>
<keyword evidence="1" id="KW-1133">Transmembrane helix</keyword>
<dbReference type="Pfam" id="PF01569">
    <property type="entry name" value="PAP2"/>
    <property type="match status" value="1"/>
</dbReference>
<protein>
    <submittedName>
        <fullName evidence="3">Putative Undecaprenyl-diphosphatase</fullName>
        <ecNumber evidence="3">3.6.1.27</ecNumber>
    </submittedName>
</protein>
<dbReference type="EMBL" id="CP005957">
    <property type="protein sequence ID" value="AGL62109.1"/>
    <property type="molecule type" value="Genomic_DNA"/>
</dbReference>
<accession>R4PMI1</accession>
<sequence>MKQAARQHPKKRTIVQYIKQHDIQFRFSSWFVILLSLFVAAAVLFAKVAREVQEKETLVWDRQVLTSIHSGANHFLDVGMPILTDIGAPLIVCVLALVTAGLFVYKNEYRRACIILFNVSGALVLDIVFKSIFMRDRPDLWMQLVHETGHSFPSAHATVAVALSLAVCVALWDSRWRWWAVSVMGIYSLFVSYSRLYLGVHYPTDIIAGWLVALGWVTLLSLLFYSSVGRAFSRRLEQYQKPLIRK</sequence>
<dbReference type="InterPro" id="IPR036938">
    <property type="entry name" value="PAP2/HPO_sf"/>
</dbReference>
<dbReference type="Proteomes" id="UP000013893">
    <property type="component" value="Chromosome"/>
</dbReference>
<dbReference type="OrthoDB" id="9789113at2"/>